<keyword evidence="1" id="KW-1133">Transmembrane helix</keyword>
<evidence type="ECO:0008006" key="4">
    <source>
        <dbReference type="Google" id="ProtNLM"/>
    </source>
</evidence>
<dbReference type="RefSeq" id="WP_217496915.1">
    <property type="nucleotide sequence ID" value="NZ_CP040017.1"/>
</dbReference>
<sequence>MSISPQAIRMVYAACLAGAAFNHARILLGHGLWWDYGGVHPFYAAFWTSLTFFDALAVLLLLARPRAGVALTALIIVADVLVNTTAALAYRFDLPSFAAQCGFLFFVLATVTRAWHGCAPADSATLQH</sequence>
<name>A0A7W5EAN6_9BURK</name>
<dbReference type="EMBL" id="JACHXS010000003">
    <property type="protein sequence ID" value="MBB3221086.1"/>
    <property type="molecule type" value="Genomic_DNA"/>
</dbReference>
<dbReference type="Proteomes" id="UP000584325">
    <property type="component" value="Unassembled WGS sequence"/>
</dbReference>
<dbReference type="AlphaFoldDB" id="A0A7W5EAN6"/>
<evidence type="ECO:0000256" key="1">
    <source>
        <dbReference type="SAM" id="Phobius"/>
    </source>
</evidence>
<feature type="transmembrane region" description="Helical" evidence="1">
    <location>
        <begin position="45"/>
        <end position="62"/>
    </location>
</feature>
<accession>A0A7W5EAN6</accession>
<keyword evidence="1" id="KW-0812">Transmembrane</keyword>
<comment type="caution">
    <text evidence="2">The sequence shown here is derived from an EMBL/GenBank/DDBJ whole genome shotgun (WGS) entry which is preliminary data.</text>
</comment>
<evidence type="ECO:0000313" key="3">
    <source>
        <dbReference type="Proteomes" id="UP000584325"/>
    </source>
</evidence>
<reference evidence="2 3" key="1">
    <citation type="submission" date="2020-08" db="EMBL/GenBank/DDBJ databases">
        <title>Genomic Encyclopedia of Type Strains, Phase III (KMG-III): the genomes of soil and plant-associated and newly described type strains.</title>
        <authorList>
            <person name="Whitman W."/>
        </authorList>
    </citation>
    <scope>NUCLEOTIDE SEQUENCE [LARGE SCALE GENOMIC DNA]</scope>
    <source>
        <strain evidence="2 3">CECT 7753</strain>
    </source>
</reference>
<gene>
    <name evidence="2" type="ORF">FHS02_001893</name>
</gene>
<proteinExistence type="predicted"/>
<evidence type="ECO:0000313" key="2">
    <source>
        <dbReference type="EMBL" id="MBB3221086.1"/>
    </source>
</evidence>
<protein>
    <recommendedName>
        <fullName evidence="4">DoxX family protein</fullName>
    </recommendedName>
</protein>
<feature type="transmembrane region" description="Helical" evidence="1">
    <location>
        <begin position="96"/>
        <end position="115"/>
    </location>
</feature>
<keyword evidence="1" id="KW-0472">Membrane</keyword>
<feature type="transmembrane region" description="Helical" evidence="1">
    <location>
        <begin position="69"/>
        <end position="90"/>
    </location>
</feature>
<organism evidence="2 3">
    <name type="scientific">Pseudoduganella umbonata</name>
    <dbReference type="NCBI Taxonomy" id="864828"/>
    <lineage>
        <taxon>Bacteria</taxon>
        <taxon>Pseudomonadati</taxon>
        <taxon>Pseudomonadota</taxon>
        <taxon>Betaproteobacteria</taxon>
        <taxon>Burkholderiales</taxon>
        <taxon>Oxalobacteraceae</taxon>
        <taxon>Telluria group</taxon>
        <taxon>Pseudoduganella</taxon>
    </lineage>
</organism>